<protein>
    <recommendedName>
        <fullName evidence="4">DUF998 domain-containing protein</fullName>
    </recommendedName>
</protein>
<feature type="transmembrane region" description="Helical" evidence="1">
    <location>
        <begin position="61"/>
        <end position="84"/>
    </location>
</feature>
<sequence length="235" mass="26053">MTVIKMNLATRGSALATKFGFIGILGLMLGIGVAVLGFDYSETRSFNFLNHTLSELGTYGHSAFAVVLNGGLFFGSLSIVFYCLSSLQTVNGFWGYPFFCALALTFLALACVGLFPVNVYHLHILALKWFFYFGSLSAICYLAWVGFSSLSLLRWTVLLALLVLVSMMTFLYAPQFELGLTAGGRPFYQEMVLQLPRPDLWWPALLEWIGLGSLLSWTVALLLTPQPCHQPFTQE</sequence>
<proteinExistence type="predicted"/>
<feature type="transmembrane region" description="Helical" evidence="1">
    <location>
        <begin position="129"/>
        <end position="147"/>
    </location>
</feature>
<keyword evidence="3" id="KW-1185">Reference proteome</keyword>
<evidence type="ECO:0000313" key="2">
    <source>
        <dbReference type="EMBL" id="MCG9962784.1"/>
    </source>
</evidence>
<feature type="transmembrane region" description="Helical" evidence="1">
    <location>
        <begin position="152"/>
        <end position="173"/>
    </location>
</feature>
<dbReference type="EMBL" id="JACSDI010000001">
    <property type="protein sequence ID" value="MCG9962784.1"/>
    <property type="molecule type" value="Genomic_DNA"/>
</dbReference>
<reference evidence="2 3" key="1">
    <citation type="submission" date="2020-08" db="EMBL/GenBank/DDBJ databases">
        <title>Whole genome sequence of Shewanella sp strain PS-2.</title>
        <authorList>
            <person name="Das S.K."/>
        </authorList>
    </citation>
    <scope>NUCLEOTIDE SEQUENCE [LARGE SCALE GENOMIC DNA]</scope>
    <source>
        <strain evidence="2 3">PS-2</strain>
    </source>
</reference>
<accession>A0ABS9QR08</accession>
<dbReference type="RefSeq" id="WP_240129524.1">
    <property type="nucleotide sequence ID" value="NZ_JACSDI010000001.1"/>
</dbReference>
<feature type="transmembrane region" description="Helical" evidence="1">
    <location>
        <begin position="21"/>
        <end position="41"/>
    </location>
</feature>
<keyword evidence="1" id="KW-0472">Membrane</keyword>
<evidence type="ECO:0000256" key="1">
    <source>
        <dbReference type="SAM" id="Phobius"/>
    </source>
</evidence>
<feature type="transmembrane region" description="Helical" evidence="1">
    <location>
        <begin position="96"/>
        <end position="117"/>
    </location>
</feature>
<dbReference type="Proteomes" id="UP000829384">
    <property type="component" value="Unassembled WGS sequence"/>
</dbReference>
<organism evidence="2 3">
    <name type="scientific">Shewanella cutis</name>
    <dbReference type="NCBI Taxonomy" id="2766780"/>
    <lineage>
        <taxon>Bacteria</taxon>
        <taxon>Pseudomonadati</taxon>
        <taxon>Pseudomonadota</taxon>
        <taxon>Gammaproteobacteria</taxon>
        <taxon>Alteromonadales</taxon>
        <taxon>Shewanellaceae</taxon>
        <taxon>Shewanella</taxon>
    </lineage>
</organism>
<keyword evidence="1" id="KW-0812">Transmembrane</keyword>
<evidence type="ECO:0000313" key="3">
    <source>
        <dbReference type="Proteomes" id="UP000829384"/>
    </source>
</evidence>
<name>A0ABS9QR08_9GAMM</name>
<evidence type="ECO:0008006" key="4">
    <source>
        <dbReference type="Google" id="ProtNLM"/>
    </source>
</evidence>
<feature type="transmembrane region" description="Helical" evidence="1">
    <location>
        <begin position="200"/>
        <end position="223"/>
    </location>
</feature>
<gene>
    <name evidence="2" type="ORF">H9J30_02410</name>
</gene>
<keyword evidence="1" id="KW-1133">Transmembrane helix</keyword>
<comment type="caution">
    <text evidence="2">The sequence shown here is derived from an EMBL/GenBank/DDBJ whole genome shotgun (WGS) entry which is preliminary data.</text>
</comment>